<dbReference type="AlphaFoldDB" id="H1DCS9"/>
<dbReference type="NCBIfam" id="NF038153">
    <property type="entry name" value="lant_leader_L1a"/>
    <property type="match status" value="1"/>
</dbReference>
<dbReference type="InterPro" id="IPR058238">
    <property type="entry name" value="Lant_leader_dom"/>
</dbReference>
<dbReference type="GeneID" id="98067805"/>
<organism evidence="1 2">
    <name type="scientific">Odoribacter laneus YIT 12061</name>
    <dbReference type="NCBI Taxonomy" id="742817"/>
    <lineage>
        <taxon>Bacteria</taxon>
        <taxon>Pseudomonadati</taxon>
        <taxon>Bacteroidota</taxon>
        <taxon>Bacteroidia</taxon>
        <taxon>Bacteroidales</taxon>
        <taxon>Odoribacteraceae</taxon>
        <taxon>Odoribacter</taxon>
    </lineage>
</organism>
<sequence length="90" mass="9894">MKKRKLELKKEVIVTLNQSTMAELRGGIGIEPFTDDCPSQGINLCKTNTCGDTDLCKLTQLCAVKTDPSICYACIPATEYKCESVQVCIM</sequence>
<protein>
    <submittedName>
        <fullName evidence="1">Uncharacterized protein</fullName>
    </submittedName>
</protein>
<comment type="caution">
    <text evidence="1">The sequence shown here is derived from an EMBL/GenBank/DDBJ whole genome shotgun (WGS) entry which is preliminary data.</text>
</comment>
<dbReference type="PATRIC" id="fig|742817.3.peg.141"/>
<reference evidence="1 2" key="1">
    <citation type="submission" date="2012-01" db="EMBL/GenBank/DDBJ databases">
        <title>The Genome Sequence of Odoribacter laneus YIT 12061.</title>
        <authorList>
            <consortium name="The Broad Institute Genome Sequencing Platform"/>
            <person name="Earl A."/>
            <person name="Ward D."/>
            <person name="Feldgarden M."/>
            <person name="Gevers D."/>
            <person name="Morotomi M."/>
            <person name="Young S.K."/>
            <person name="Zeng Q."/>
            <person name="Gargeya S."/>
            <person name="Fitzgerald M."/>
            <person name="Haas B."/>
            <person name="Abouelleil A."/>
            <person name="Alvarado L."/>
            <person name="Arachchi H.M."/>
            <person name="Berlin A."/>
            <person name="Chapman S.B."/>
            <person name="Gearin G."/>
            <person name="Goldberg J."/>
            <person name="Griggs A."/>
            <person name="Gujja S."/>
            <person name="Hansen M."/>
            <person name="Heiman D."/>
            <person name="Howarth C."/>
            <person name="Larimer J."/>
            <person name="Lui A."/>
            <person name="MacDonald P.J.P."/>
            <person name="McCowen C."/>
            <person name="Montmayeur A."/>
            <person name="Murphy C."/>
            <person name="Neiman D."/>
            <person name="Pearson M."/>
            <person name="Priest M."/>
            <person name="Roberts A."/>
            <person name="Saif S."/>
            <person name="Shea T."/>
            <person name="Sisk P."/>
            <person name="Stolte C."/>
            <person name="Sykes S."/>
            <person name="Wortman J."/>
            <person name="Nusbaum C."/>
            <person name="Birren B."/>
        </authorList>
    </citation>
    <scope>NUCLEOTIDE SEQUENCE [LARGE SCALE GENOMIC DNA]</scope>
    <source>
        <strain evidence="1 2">YIT 12061</strain>
    </source>
</reference>
<dbReference type="Proteomes" id="UP000004892">
    <property type="component" value="Unassembled WGS sequence"/>
</dbReference>
<gene>
    <name evidence="1" type="ORF">HMPREF9449_00136</name>
</gene>
<dbReference type="EMBL" id="ADMC01000001">
    <property type="protein sequence ID" value="EHP51134.1"/>
    <property type="molecule type" value="Genomic_DNA"/>
</dbReference>
<evidence type="ECO:0000313" key="1">
    <source>
        <dbReference type="EMBL" id="EHP51134.1"/>
    </source>
</evidence>
<accession>H1DCS9</accession>
<evidence type="ECO:0000313" key="2">
    <source>
        <dbReference type="Proteomes" id="UP000004892"/>
    </source>
</evidence>
<dbReference type="HOGENOM" id="CLU_2437937_0_0_10"/>
<proteinExistence type="predicted"/>
<name>H1DCS9_9BACT</name>
<dbReference type="RefSeq" id="WP_009135290.1">
    <property type="nucleotide sequence ID" value="NZ_JH594596.1"/>
</dbReference>
<keyword evidence="2" id="KW-1185">Reference proteome</keyword>